<dbReference type="InterPro" id="IPR052027">
    <property type="entry name" value="PspC"/>
</dbReference>
<comment type="caution">
    <text evidence="8">The sequence shown here is derived from an EMBL/GenBank/DDBJ whole genome shotgun (WGS) entry which is preliminary data.</text>
</comment>
<keyword evidence="4 6" id="KW-1133">Transmembrane helix</keyword>
<evidence type="ECO:0000256" key="5">
    <source>
        <dbReference type="ARBA" id="ARBA00023136"/>
    </source>
</evidence>
<protein>
    <submittedName>
        <fullName evidence="8">PspC domain-containing protein</fullName>
    </submittedName>
</protein>
<dbReference type="PANTHER" id="PTHR33885:SF3">
    <property type="entry name" value="PHAGE SHOCK PROTEIN C"/>
    <property type="match status" value="1"/>
</dbReference>
<feature type="transmembrane region" description="Helical" evidence="6">
    <location>
        <begin position="34"/>
        <end position="54"/>
    </location>
</feature>
<dbReference type="InterPro" id="IPR007168">
    <property type="entry name" value="Phageshock_PspC_N"/>
</dbReference>
<dbReference type="Proteomes" id="UP000640335">
    <property type="component" value="Unassembled WGS sequence"/>
</dbReference>
<evidence type="ECO:0000313" key="8">
    <source>
        <dbReference type="EMBL" id="MBD7916425.1"/>
    </source>
</evidence>
<evidence type="ECO:0000256" key="3">
    <source>
        <dbReference type="ARBA" id="ARBA00022692"/>
    </source>
</evidence>
<evidence type="ECO:0000256" key="2">
    <source>
        <dbReference type="ARBA" id="ARBA00022475"/>
    </source>
</evidence>
<evidence type="ECO:0000313" key="9">
    <source>
        <dbReference type="Proteomes" id="UP000640335"/>
    </source>
</evidence>
<accession>A0ABR8Q7S4</accession>
<evidence type="ECO:0000256" key="6">
    <source>
        <dbReference type="SAM" id="Phobius"/>
    </source>
</evidence>
<dbReference type="Pfam" id="PF04024">
    <property type="entry name" value="PspC"/>
    <property type="match status" value="1"/>
</dbReference>
<evidence type="ECO:0000256" key="1">
    <source>
        <dbReference type="ARBA" id="ARBA00004162"/>
    </source>
</evidence>
<feature type="domain" description="Phage shock protein PspC N-terminal" evidence="7">
    <location>
        <begin position="4"/>
        <end position="56"/>
    </location>
</feature>
<reference evidence="8 9" key="1">
    <citation type="submission" date="2020-08" db="EMBL/GenBank/DDBJ databases">
        <title>A Genomic Blueprint of the Chicken Gut Microbiome.</title>
        <authorList>
            <person name="Gilroy R."/>
            <person name="Ravi A."/>
            <person name="Getino M."/>
            <person name="Pursley I."/>
            <person name="Horton D.L."/>
            <person name="Alikhan N.-F."/>
            <person name="Baker D."/>
            <person name="Gharbi K."/>
            <person name="Hall N."/>
            <person name="Watson M."/>
            <person name="Adriaenssens E.M."/>
            <person name="Foster-Nyarko E."/>
            <person name="Jarju S."/>
            <person name="Secka A."/>
            <person name="Antonio M."/>
            <person name="Oren A."/>
            <person name="Chaudhuri R."/>
            <person name="La Ragione R.M."/>
            <person name="Hildebrand F."/>
            <person name="Pallen M.J."/>
        </authorList>
    </citation>
    <scope>NUCLEOTIDE SEQUENCE [LARGE SCALE GENOMIC DNA]</scope>
    <source>
        <strain evidence="8 9">Sa3CUN1</strain>
    </source>
</reference>
<comment type="subcellular location">
    <subcellularLocation>
        <location evidence="1">Cell membrane</location>
        <topology evidence="1">Single-pass membrane protein</topology>
    </subcellularLocation>
</comment>
<evidence type="ECO:0000256" key="4">
    <source>
        <dbReference type="ARBA" id="ARBA00022989"/>
    </source>
</evidence>
<gene>
    <name evidence="8" type="ORF">H9660_14875</name>
</gene>
<dbReference type="RefSeq" id="WP_191751167.1">
    <property type="nucleotide sequence ID" value="NZ_JACSQZ010000081.1"/>
</dbReference>
<keyword evidence="9" id="KW-1185">Reference proteome</keyword>
<evidence type="ECO:0000259" key="7">
    <source>
        <dbReference type="Pfam" id="PF04024"/>
    </source>
</evidence>
<proteinExistence type="predicted"/>
<sequence>MNKILYKSNSDKVICGVCGGIASYFGFNSNILRVLFIVFIGVMFWVYVALVFLMPTNDSL</sequence>
<keyword evidence="3 6" id="KW-0812">Transmembrane</keyword>
<dbReference type="PANTHER" id="PTHR33885">
    <property type="entry name" value="PHAGE SHOCK PROTEIN C"/>
    <property type="match status" value="1"/>
</dbReference>
<dbReference type="EMBL" id="JACSQZ010000081">
    <property type="protein sequence ID" value="MBD7916425.1"/>
    <property type="molecule type" value="Genomic_DNA"/>
</dbReference>
<organism evidence="8 9">
    <name type="scientific">Clostridium gallinarum</name>
    <dbReference type="NCBI Taxonomy" id="2762246"/>
    <lineage>
        <taxon>Bacteria</taxon>
        <taxon>Bacillati</taxon>
        <taxon>Bacillota</taxon>
        <taxon>Clostridia</taxon>
        <taxon>Eubacteriales</taxon>
        <taxon>Clostridiaceae</taxon>
        <taxon>Clostridium</taxon>
    </lineage>
</organism>
<keyword evidence="5 6" id="KW-0472">Membrane</keyword>
<keyword evidence="2" id="KW-1003">Cell membrane</keyword>
<name>A0ABR8Q7S4_9CLOT</name>